<evidence type="ECO:0000313" key="2">
    <source>
        <dbReference type="Proteomes" id="UP001164746"/>
    </source>
</evidence>
<sequence>MHLCKIGSPLYREHNYLQIRHRSLLCPDIR</sequence>
<keyword evidence="2" id="KW-1185">Reference proteome</keyword>
<dbReference type="Proteomes" id="UP001164746">
    <property type="component" value="Chromosome 8"/>
</dbReference>
<gene>
    <name evidence="1" type="ORF">MAR_026495</name>
</gene>
<proteinExistence type="predicted"/>
<reference evidence="1" key="1">
    <citation type="submission" date="2022-11" db="EMBL/GenBank/DDBJ databases">
        <title>Centuries of genome instability and evolution in soft-shell clam transmissible cancer (bioRxiv).</title>
        <authorList>
            <person name="Hart S.F.M."/>
            <person name="Yonemitsu M.A."/>
            <person name="Giersch R.M."/>
            <person name="Beal B.F."/>
            <person name="Arriagada G."/>
            <person name="Davis B.W."/>
            <person name="Ostrander E.A."/>
            <person name="Goff S.P."/>
            <person name="Metzger M.J."/>
        </authorList>
    </citation>
    <scope>NUCLEOTIDE SEQUENCE</scope>
    <source>
        <strain evidence="1">MELC-2E11</strain>
        <tissue evidence="1">Siphon/mantle</tissue>
    </source>
</reference>
<evidence type="ECO:0000313" key="1">
    <source>
        <dbReference type="EMBL" id="WAR12315.1"/>
    </source>
</evidence>
<dbReference type="EMBL" id="CP111019">
    <property type="protein sequence ID" value="WAR12315.1"/>
    <property type="molecule type" value="Genomic_DNA"/>
</dbReference>
<accession>A0ABY7ER46</accession>
<protein>
    <submittedName>
        <fullName evidence="1">Uncharacterized protein</fullName>
    </submittedName>
</protein>
<name>A0ABY7ER46_MYAAR</name>
<organism evidence="1 2">
    <name type="scientific">Mya arenaria</name>
    <name type="common">Soft-shell clam</name>
    <dbReference type="NCBI Taxonomy" id="6604"/>
    <lineage>
        <taxon>Eukaryota</taxon>
        <taxon>Metazoa</taxon>
        <taxon>Spiralia</taxon>
        <taxon>Lophotrochozoa</taxon>
        <taxon>Mollusca</taxon>
        <taxon>Bivalvia</taxon>
        <taxon>Autobranchia</taxon>
        <taxon>Heteroconchia</taxon>
        <taxon>Euheterodonta</taxon>
        <taxon>Imparidentia</taxon>
        <taxon>Neoheterodontei</taxon>
        <taxon>Myida</taxon>
        <taxon>Myoidea</taxon>
        <taxon>Myidae</taxon>
        <taxon>Mya</taxon>
    </lineage>
</organism>